<organism evidence="1">
    <name type="scientific">marine metagenome</name>
    <dbReference type="NCBI Taxonomy" id="408172"/>
    <lineage>
        <taxon>unclassified sequences</taxon>
        <taxon>metagenomes</taxon>
        <taxon>ecological metagenomes</taxon>
    </lineage>
</organism>
<reference evidence="1" key="1">
    <citation type="submission" date="2018-05" db="EMBL/GenBank/DDBJ databases">
        <authorList>
            <person name="Lanie J.A."/>
            <person name="Ng W.-L."/>
            <person name="Kazmierczak K.M."/>
            <person name="Andrzejewski T.M."/>
            <person name="Davidsen T.M."/>
            <person name="Wayne K.J."/>
            <person name="Tettelin H."/>
            <person name="Glass J.I."/>
            <person name="Rusch D."/>
            <person name="Podicherti R."/>
            <person name="Tsui H.-C.T."/>
            <person name="Winkler M.E."/>
        </authorList>
    </citation>
    <scope>NUCLEOTIDE SEQUENCE</scope>
</reference>
<dbReference type="EMBL" id="UINC01024321">
    <property type="protein sequence ID" value="SVA97716.1"/>
    <property type="molecule type" value="Genomic_DNA"/>
</dbReference>
<sequence>MTNSHRLRQTGKLVESKMHSWVIVAPATPSFDRIKHSQRLWQVNILVPLVELCTICFGDNCAYYEVSSHYYTPV</sequence>
<protein>
    <submittedName>
        <fullName evidence="1">Uncharacterized protein</fullName>
    </submittedName>
</protein>
<evidence type="ECO:0000313" key="1">
    <source>
        <dbReference type="EMBL" id="SVA97716.1"/>
    </source>
</evidence>
<proteinExistence type="predicted"/>
<dbReference type="AlphaFoldDB" id="A0A382A844"/>
<accession>A0A382A844</accession>
<gene>
    <name evidence="1" type="ORF">METZ01_LOCUS150570</name>
</gene>
<name>A0A382A844_9ZZZZ</name>